<evidence type="ECO:0000256" key="3">
    <source>
        <dbReference type="ARBA" id="ARBA00022741"/>
    </source>
</evidence>
<dbReference type="RefSeq" id="WP_253757117.1">
    <property type="nucleotide sequence ID" value="NZ_JAMZDZ010000001.1"/>
</dbReference>
<evidence type="ECO:0000256" key="1">
    <source>
        <dbReference type="ARBA" id="ARBA00022679"/>
    </source>
</evidence>
<protein>
    <submittedName>
        <fullName evidence="5">2-phospho-L-lactate guanylyltransferase</fullName>
        <ecNumber evidence="5">2.7.7.68</ecNumber>
    </submittedName>
</protein>
<reference evidence="6" key="1">
    <citation type="journal article" date="2019" name="Int. J. Syst. Evol. Microbiol.">
        <title>The Global Catalogue of Microorganisms (GCM) 10K type strain sequencing project: providing services to taxonomists for standard genome sequencing and annotation.</title>
        <authorList>
            <consortium name="The Broad Institute Genomics Platform"/>
            <consortium name="The Broad Institute Genome Sequencing Center for Infectious Disease"/>
            <person name="Wu L."/>
            <person name="Ma J."/>
        </authorList>
    </citation>
    <scope>NUCLEOTIDE SEQUENCE [LARGE SCALE GENOMIC DNA]</scope>
    <source>
        <strain evidence="6">CGMCC 4.7289</strain>
    </source>
</reference>
<gene>
    <name evidence="5" type="primary">cofC</name>
    <name evidence="5" type="ORF">ACFOZ4_09535</name>
</gene>
<dbReference type="NCBIfam" id="TIGR03552">
    <property type="entry name" value="F420_cofC"/>
    <property type="match status" value="1"/>
</dbReference>
<organism evidence="5 6">
    <name type="scientific">Hamadaea flava</name>
    <dbReference type="NCBI Taxonomy" id="1742688"/>
    <lineage>
        <taxon>Bacteria</taxon>
        <taxon>Bacillati</taxon>
        <taxon>Actinomycetota</taxon>
        <taxon>Actinomycetes</taxon>
        <taxon>Micromonosporales</taxon>
        <taxon>Micromonosporaceae</taxon>
        <taxon>Hamadaea</taxon>
    </lineage>
</organism>
<evidence type="ECO:0000256" key="2">
    <source>
        <dbReference type="ARBA" id="ARBA00022695"/>
    </source>
</evidence>
<dbReference type="PANTHER" id="PTHR40392">
    <property type="entry name" value="2-PHOSPHO-L-LACTATE GUANYLYLTRANSFERASE"/>
    <property type="match status" value="1"/>
</dbReference>
<keyword evidence="4" id="KW-0342">GTP-binding</keyword>
<evidence type="ECO:0000313" key="5">
    <source>
        <dbReference type="EMBL" id="MFC4130841.1"/>
    </source>
</evidence>
<keyword evidence="3" id="KW-0547">Nucleotide-binding</keyword>
<dbReference type="GO" id="GO:0043814">
    <property type="term" value="F:phospholactate guanylyltransferase activity"/>
    <property type="evidence" value="ECO:0007669"/>
    <property type="project" value="UniProtKB-EC"/>
</dbReference>
<dbReference type="Proteomes" id="UP001595816">
    <property type="component" value="Unassembled WGS sequence"/>
</dbReference>
<dbReference type="InterPro" id="IPR002835">
    <property type="entry name" value="CofC"/>
</dbReference>
<dbReference type="PANTHER" id="PTHR40392:SF1">
    <property type="entry name" value="2-PHOSPHO-L-LACTATE GUANYLYLTRANSFERASE"/>
    <property type="match status" value="1"/>
</dbReference>
<evidence type="ECO:0000313" key="6">
    <source>
        <dbReference type="Proteomes" id="UP001595816"/>
    </source>
</evidence>
<dbReference type="InterPro" id="IPR029044">
    <property type="entry name" value="Nucleotide-diphossugar_trans"/>
</dbReference>
<comment type="caution">
    <text evidence="5">The sequence shown here is derived from an EMBL/GenBank/DDBJ whole genome shotgun (WGS) entry which is preliminary data.</text>
</comment>
<dbReference type="EC" id="2.7.7.68" evidence="5"/>
<keyword evidence="2 5" id="KW-0548">Nucleotidyltransferase</keyword>
<name>A0ABV8LIT7_9ACTN</name>
<proteinExistence type="predicted"/>
<keyword evidence="1 5" id="KW-0808">Transferase</keyword>
<dbReference type="SUPFAM" id="SSF53448">
    <property type="entry name" value="Nucleotide-diphospho-sugar transferases"/>
    <property type="match status" value="1"/>
</dbReference>
<evidence type="ECO:0000256" key="4">
    <source>
        <dbReference type="ARBA" id="ARBA00023134"/>
    </source>
</evidence>
<sequence>MLPVGWSLLVPLKALPRAKTRLRGALAGVGHERLVVALALSTVRAAQRAEGVAEVVVVTGDERLRRELTPLGVRFADDAGSLNDSLVAAAEARAGLPVAALTGDVPALRPVELAEALALAEVRSFVPDLPGDGTVLLAAPAGATLRPLFGPDSAAAHARSGANRLDGLWPTLRRDVDTPADLADAVDLGWIPDLS</sequence>
<dbReference type="EMBL" id="JBHSAY010000005">
    <property type="protein sequence ID" value="MFC4130841.1"/>
    <property type="molecule type" value="Genomic_DNA"/>
</dbReference>
<keyword evidence="6" id="KW-1185">Reference proteome</keyword>
<accession>A0ABV8LIT7</accession>
<dbReference type="Gene3D" id="3.90.550.10">
    <property type="entry name" value="Spore Coat Polysaccharide Biosynthesis Protein SpsA, Chain A"/>
    <property type="match status" value="1"/>
</dbReference>